<name>A0A448WWB3_9PLAT</name>
<dbReference type="Proteomes" id="UP000784294">
    <property type="component" value="Unassembled WGS sequence"/>
</dbReference>
<dbReference type="EMBL" id="CAAALY010052803">
    <property type="protein sequence ID" value="VEL21729.1"/>
    <property type="molecule type" value="Genomic_DNA"/>
</dbReference>
<proteinExistence type="predicted"/>
<feature type="region of interest" description="Disordered" evidence="1">
    <location>
        <begin position="1"/>
        <end position="45"/>
    </location>
</feature>
<protein>
    <submittedName>
        <fullName evidence="2">Uncharacterized protein</fullName>
    </submittedName>
</protein>
<dbReference type="AlphaFoldDB" id="A0A448WWB3"/>
<dbReference type="OrthoDB" id="428850at2759"/>
<accession>A0A448WWB3</accession>
<evidence type="ECO:0000313" key="3">
    <source>
        <dbReference type="Proteomes" id="UP000784294"/>
    </source>
</evidence>
<evidence type="ECO:0000256" key="1">
    <source>
        <dbReference type="SAM" id="MobiDB-lite"/>
    </source>
</evidence>
<keyword evidence="3" id="KW-1185">Reference proteome</keyword>
<organism evidence="2 3">
    <name type="scientific">Protopolystoma xenopodis</name>
    <dbReference type="NCBI Taxonomy" id="117903"/>
    <lineage>
        <taxon>Eukaryota</taxon>
        <taxon>Metazoa</taxon>
        <taxon>Spiralia</taxon>
        <taxon>Lophotrochozoa</taxon>
        <taxon>Platyhelminthes</taxon>
        <taxon>Monogenea</taxon>
        <taxon>Polyopisthocotylea</taxon>
        <taxon>Polystomatidea</taxon>
        <taxon>Polystomatidae</taxon>
        <taxon>Protopolystoma</taxon>
    </lineage>
</organism>
<gene>
    <name evidence="2" type="ORF">PXEA_LOCUS15169</name>
</gene>
<reference evidence="2" key="1">
    <citation type="submission" date="2018-11" db="EMBL/GenBank/DDBJ databases">
        <authorList>
            <consortium name="Pathogen Informatics"/>
        </authorList>
    </citation>
    <scope>NUCLEOTIDE SEQUENCE</scope>
</reference>
<sequence length="136" mass="14297">MLLHTGVPGKMDNRDVTGESTSHGQSSRAQAISGTSERRDPSLTECVSRTNYGTCRPMATGHPASAGADFSVDVSNEGGGTGLTDKLLHVSTPLLVSALCQLVVNLLIKIPPFIVGQLEACQLNPMLMSIVDPTLH</sequence>
<feature type="compositionally biased region" description="Polar residues" evidence="1">
    <location>
        <begin position="18"/>
        <end position="35"/>
    </location>
</feature>
<comment type="caution">
    <text evidence="2">The sequence shown here is derived from an EMBL/GenBank/DDBJ whole genome shotgun (WGS) entry which is preliminary data.</text>
</comment>
<evidence type="ECO:0000313" key="2">
    <source>
        <dbReference type="EMBL" id="VEL21729.1"/>
    </source>
</evidence>